<dbReference type="GO" id="GO:0005634">
    <property type="term" value="C:nucleus"/>
    <property type="evidence" value="ECO:0007669"/>
    <property type="project" value="TreeGrafter"/>
</dbReference>
<gene>
    <name evidence="3" type="ORF">NP493_150g00030</name>
</gene>
<protein>
    <recommendedName>
        <fullName evidence="2">USP domain-containing protein</fullName>
    </recommendedName>
</protein>
<dbReference type="InterPro" id="IPR001394">
    <property type="entry name" value="Peptidase_C19_UCH"/>
</dbReference>
<dbReference type="GO" id="GO:0005829">
    <property type="term" value="C:cytosol"/>
    <property type="evidence" value="ECO:0007669"/>
    <property type="project" value="TreeGrafter"/>
</dbReference>
<dbReference type="InterPro" id="IPR028889">
    <property type="entry name" value="USP"/>
</dbReference>
<dbReference type="Pfam" id="PF00443">
    <property type="entry name" value="UCH"/>
    <property type="match status" value="1"/>
</dbReference>
<dbReference type="GO" id="GO:0016579">
    <property type="term" value="P:protein deubiquitination"/>
    <property type="evidence" value="ECO:0007669"/>
    <property type="project" value="InterPro"/>
</dbReference>
<reference evidence="3" key="1">
    <citation type="journal article" date="2023" name="Mol. Biol. Evol.">
        <title>Third-Generation Sequencing Reveals the Adaptive Role of the Epigenome in Three Deep-Sea Polychaetes.</title>
        <authorList>
            <person name="Perez M."/>
            <person name="Aroh O."/>
            <person name="Sun Y."/>
            <person name="Lan Y."/>
            <person name="Juniper S.K."/>
            <person name="Young C.R."/>
            <person name="Angers B."/>
            <person name="Qian P.Y."/>
        </authorList>
    </citation>
    <scope>NUCLEOTIDE SEQUENCE</scope>
    <source>
        <strain evidence="3">R07B-5</strain>
    </source>
</reference>
<dbReference type="InterPro" id="IPR038765">
    <property type="entry name" value="Papain-like_cys_pep_sf"/>
</dbReference>
<evidence type="ECO:0000259" key="2">
    <source>
        <dbReference type="PROSITE" id="PS50235"/>
    </source>
</evidence>
<feature type="compositionally biased region" description="Basic and acidic residues" evidence="1">
    <location>
        <begin position="165"/>
        <end position="175"/>
    </location>
</feature>
<feature type="region of interest" description="Disordered" evidence="1">
    <location>
        <begin position="82"/>
        <end position="118"/>
    </location>
</feature>
<name>A0AAD9UFU9_RIDPI</name>
<keyword evidence="4" id="KW-1185">Reference proteome</keyword>
<dbReference type="PROSITE" id="PS50330">
    <property type="entry name" value="UIM"/>
    <property type="match status" value="1"/>
</dbReference>
<feature type="compositionally biased region" description="Basic and acidic residues" evidence="1">
    <location>
        <begin position="671"/>
        <end position="685"/>
    </location>
</feature>
<dbReference type="GO" id="GO:0004843">
    <property type="term" value="F:cysteine-type deubiquitinase activity"/>
    <property type="evidence" value="ECO:0007669"/>
    <property type="project" value="InterPro"/>
</dbReference>
<dbReference type="PROSITE" id="PS00972">
    <property type="entry name" value="USP_1"/>
    <property type="match status" value="1"/>
</dbReference>
<organism evidence="3 4">
    <name type="scientific">Ridgeia piscesae</name>
    <name type="common">Tubeworm</name>
    <dbReference type="NCBI Taxonomy" id="27915"/>
    <lineage>
        <taxon>Eukaryota</taxon>
        <taxon>Metazoa</taxon>
        <taxon>Spiralia</taxon>
        <taxon>Lophotrochozoa</taxon>
        <taxon>Annelida</taxon>
        <taxon>Polychaeta</taxon>
        <taxon>Sedentaria</taxon>
        <taxon>Canalipalpata</taxon>
        <taxon>Sabellida</taxon>
        <taxon>Siboglinidae</taxon>
        <taxon>Ridgeia</taxon>
    </lineage>
</organism>
<feature type="compositionally biased region" description="Basic and acidic residues" evidence="1">
    <location>
        <begin position="373"/>
        <end position="382"/>
    </location>
</feature>
<dbReference type="SUPFAM" id="SSF54001">
    <property type="entry name" value="Cysteine proteinases"/>
    <property type="match status" value="1"/>
</dbReference>
<accession>A0AAD9UFU9</accession>
<feature type="compositionally biased region" description="Polar residues" evidence="1">
    <location>
        <begin position="657"/>
        <end position="670"/>
    </location>
</feature>
<sequence length="1074" mass="121452">MTTYKYSGKWKTTGFVVGNTKWHSGQLTGKTGPKIKNVNTKNRLQINLQDGTTINVANLNKDQLNEVGKLLVEIQKGKLSERGDGQKLTPLKTSMPGGHQSLCEKSPMSNVQSASPHFTSPMTHSTPMAGENHGKFVLFDSDLEDFKENKSERIPGSQKKSVGKRFLESGQEKSRDTLAHLSTSGFYGNKTGNGSDSHSGVHGPVGIISGIKRRPGLMPQFPERKKLCVNNSPSSGYTWQRKTVLTSSNDRQTLLHGFSNLGNTCYMNAILQSLFALETFTADLWTVSRKVKKLLPHDQMQGKLYNCLSRLLVMKWRPNATTEQHRTCLAGVKRAISVTAKRFSGQDQHDAHEFLSQVLDQLKEEVIKISKDLRSPSKHATDGHQMASSDSVAAGTSGESQDLLNPTNQNFEFEVQHIIRCLNCRHEVTKEESFHDLSLDMPCRKDSSTTASLQDALDQFLRKELIEYTCAECQHKRAEVTHKFVKLPRILVLHLKRYCFNVVTSSHTKTGRPISIARYLTLERHCMEDTTPAYPAPEPCSPMENRPKSAEDKGEAKGRASTPQHRGGFNFHRPFLSLPHTLELEEGERQEETDTAKRLPMDKEENSKDLCHMDKGDERKYLSEMTEKESEVVKAKTPDLSDFNPESLTEEQMLQMAVEQSMQDSHSLSNSRHDNQTSWQHDHYDTSSPGGDTYDNKSDTGVLTNTNKFIRRDIDDRSVTNSDKKMQVCHQCGANCYFVSSLGRYLCDCVTDSGHRKPRLDAGDVARSVVSHTPRKLDFVTMGHYGEPRIGETAESGPCLDHTGQPVNSDGHRLDEADRQEADFNHLVEMADLDDDICPLGIQRHQYTETESTHWGASDSGNDGPSLWLDLVGEEENKENKTPPPRDISAASVKDEPDWLPKTKESEERDFLLAVENSLRDQELAEQEQLSAITQQSLHECERKETVMTDAEEEVFIVEDPEEENKRETLLRNGETGELGYSYRLMSVVSHLGSSSSLGHYVSDVYDVKQQRWYSYNDSDVMRTSEDIVRKSRERCGYIFFYLSKEINEDLRDWFVEKNRESIDRDLHTRPVSR</sequence>
<dbReference type="GO" id="GO:0000082">
    <property type="term" value="P:G1/S transition of mitotic cell cycle"/>
    <property type="evidence" value="ECO:0007669"/>
    <property type="project" value="TreeGrafter"/>
</dbReference>
<dbReference type="InterPro" id="IPR018200">
    <property type="entry name" value="USP_CS"/>
</dbReference>
<feature type="region of interest" description="Disordered" evidence="1">
    <location>
        <begin position="149"/>
        <end position="175"/>
    </location>
</feature>
<dbReference type="InterPro" id="IPR003903">
    <property type="entry name" value="UIM_dom"/>
</dbReference>
<evidence type="ECO:0000313" key="3">
    <source>
        <dbReference type="EMBL" id="KAK2187907.1"/>
    </source>
</evidence>
<feature type="region of interest" description="Disordered" evidence="1">
    <location>
        <begin position="875"/>
        <end position="896"/>
    </location>
</feature>
<feature type="compositionally biased region" description="Basic and acidic residues" evidence="1">
    <location>
        <begin position="545"/>
        <end position="558"/>
    </location>
</feature>
<dbReference type="InterPro" id="IPR050164">
    <property type="entry name" value="Peptidase_C19"/>
</dbReference>
<dbReference type="PANTHER" id="PTHR24006">
    <property type="entry name" value="UBIQUITIN CARBOXYL-TERMINAL HYDROLASE"/>
    <property type="match status" value="1"/>
</dbReference>
<feature type="domain" description="USP" evidence="2">
    <location>
        <begin position="256"/>
        <end position="1045"/>
    </location>
</feature>
<evidence type="ECO:0000313" key="4">
    <source>
        <dbReference type="Proteomes" id="UP001209878"/>
    </source>
</evidence>
<dbReference type="PANTHER" id="PTHR24006:SF915">
    <property type="entry name" value="UBIQUITIN CARBOXYL-TERMINAL HYDROLASE-RELATED"/>
    <property type="match status" value="1"/>
</dbReference>
<comment type="caution">
    <text evidence="3">The sequence shown here is derived from an EMBL/GenBank/DDBJ whole genome shotgun (WGS) entry which is preliminary data.</text>
</comment>
<feature type="compositionally biased region" description="Polar residues" evidence="1">
    <location>
        <begin position="107"/>
        <end position="118"/>
    </location>
</feature>
<dbReference type="EMBL" id="JAODUO010000150">
    <property type="protein sequence ID" value="KAK2187907.1"/>
    <property type="molecule type" value="Genomic_DNA"/>
</dbReference>
<dbReference type="AlphaFoldDB" id="A0AAD9UFU9"/>
<proteinExistence type="predicted"/>
<dbReference type="PROSITE" id="PS00973">
    <property type="entry name" value="USP_2"/>
    <property type="match status" value="1"/>
</dbReference>
<dbReference type="CDD" id="cd02257">
    <property type="entry name" value="Peptidase_C19"/>
    <property type="match status" value="1"/>
</dbReference>
<dbReference type="Proteomes" id="UP001209878">
    <property type="component" value="Unassembled WGS sequence"/>
</dbReference>
<evidence type="ECO:0000256" key="1">
    <source>
        <dbReference type="SAM" id="MobiDB-lite"/>
    </source>
</evidence>
<feature type="compositionally biased region" description="Basic and acidic residues" evidence="1">
    <location>
        <begin position="590"/>
        <end position="615"/>
    </location>
</feature>
<feature type="region of interest" description="Disordered" evidence="1">
    <location>
        <begin position="657"/>
        <end position="702"/>
    </location>
</feature>
<dbReference type="Gene3D" id="3.90.70.10">
    <property type="entry name" value="Cysteine proteinases"/>
    <property type="match status" value="2"/>
</dbReference>
<feature type="region of interest" description="Disordered" evidence="1">
    <location>
        <begin position="373"/>
        <end position="403"/>
    </location>
</feature>
<dbReference type="PROSITE" id="PS50235">
    <property type="entry name" value="USP_3"/>
    <property type="match status" value="1"/>
</dbReference>
<feature type="region of interest" description="Disordered" evidence="1">
    <location>
        <begin position="531"/>
        <end position="615"/>
    </location>
</feature>